<dbReference type="InterPro" id="IPR046748">
    <property type="entry name" value="HipA_2"/>
</dbReference>
<organism evidence="2 3">
    <name type="scientific">Planktothricoides raciborskii FACHB-1370</name>
    <dbReference type="NCBI Taxonomy" id="2949576"/>
    <lineage>
        <taxon>Bacteria</taxon>
        <taxon>Bacillati</taxon>
        <taxon>Cyanobacteriota</taxon>
        <taxon>Cyanophyceae</taxon>
        <taxon>Oscillatoriophycideae</taxon>
        <taxon>Oscillatoriales</taxon>
        <taxon>Oscillatoriaceae</taxon>
        <taxon>Planktothricoides</taxon>
    </lineage>
</organism>
<feature type="domain" description="HipA-like kinase" evidence="1">
    <location>
        <begin position="29"/>
        <end position="257"/>
    </location>
</feature>
<dbReference type="Proteomes" id="UP000641954">
    <property type="component" value="Unassembled WGS sequence"/>
</dbReference>
<evidence type="ECO:0000313" key="2">
    <source>
        <dbReference type="EMBL" id="MBD2544385.1"/>
    </source>
</evidence>
<dbReference type="EMBL" id="JACJSK010000012">
    <property type="protein sequence ID" value="MBD2544385.1"/>
    <property type="molecule type" value="Genomic_DNA"/>
</dbReference>
<accession>A0ABR8ED10</accession>
<sequence>MIQYQDSDRLRWRSLLEAALEKPEDPTIIVTLRRSFKSAARPVFGRGIDKQEYVIKGQQAGRQIINDQIIARLGQAMGAPVAEPRIVEIDEELVDDPEFSYLTPGTAHGVIFIPDCSDDREPVQYIKQPENRSRFALLAVLYGWVEAHDQQFIYKTARPNLVFSVDHGHFFPSGPNWTIANLRDTLKQTPQPSVDELLSSKCKFSHAETLAALEHLQTMTEQKIIQAVASPPKQWQITIEERVALMEYLIVRQQQLLSNDNLSDQD</sequence>
<reference evidence="2 3" key="1">
    <citation type="journal article" date="2020" name="ISME J.">
        <title>Comparative genomics reveals insights into cyanobacterial evolution and habitat adaptation.</title>
        <authorList>
            <person name="Chen M.Y."/>
            <person name="Teng W.K."/>
            <person name="Zhao L."/>
            <person name="Hu C.X."/>
            <person name="Zhou Y.K."/>
            <person name="Han B.P."/>
            <person name="Song L.R."/>
            <person name="Shu W.S."/>
        </authorList>
    </citation>
    <scope>NUCLEOTIDE SEQUENCE [LARGE SCALE GENOMIC DNA]</scope>
    <source>
        <strain evidence="2 3">FACHB-1370</strain>
    </source>
</reference>
<comment type="caution">
    <text evidence="2">The sequence shown here is derived from an EMBL/GenBank/DDBJ whole genome shotgun (WGS) entry which is preliminary data.</text>
</comment>
<dbReference type="RefSeq" id="WP_190878272.1">
    <property type="nucleotide sequence ID" value="NZ_JACJSK010000012.1"/>
</dbReference>
<gene>
    <name evidence="2" type="ORF">H6G72_11155</name>
</gene>
<evidence type="ECO:0000259" key="1">
    <source>
        <dbReference type="Pfam" id="PF20613"/>
    </source>
</evidence>
<protein>
    <recommendedName>
        <fullName evidence="1">HipA-like kinase domain-containing protein</fullName>
    </recommendedName>
</protein>
<keyword evidence="3" id="KW-1185">Reference proteome</keyword>
<dbReference type="Pfam" id="PF20613">
    <property type="entry name" value="HipA_2"/>
    <property type="match status" value="1"/>
</dbReference>
<name>A0ABR8ED10_9CYAN</name>
<proteinExistence type="predicted"/>
<evidence type="ECO:0000313" key="3">
    <source>
        <dbReference type="Proteomes" id="UP000641954"/>
    </source>
</evidence>